<evidence type="ECO:0000313" key="2">
    <source>
        <dbReference type="EMBL" id="MDR7358743.1"/>
    </source>
</evidence>
<comment type="caution">
    <text evidence="2">The sequence shown here is derived from an EMBL/GenBank/DDBJ whole genome shotgun (WGS) entry which is preliminary data.</text>
</comment>
<accession>A0ABU2BJG3</accession>
<dbReference type="Proteomes" id="UP001183817">
    <property type="component" value="Unassembled WGS sequence"/>
</dbReference>
<keyword evidence="3" id="KW-1185">Reference proteome</keyword>
<protein>
    <submittedName>
        <fullName evidence="2">IS605 OrfB family transposase</fullName>
    </submittedName>
</protein>
<organism evidence="2 3">
    <name type="scientific">Paeniglutamicibacter sulfureus</name>
    <dbReference type="NCBI Taxonomy" id="43666"/>
    <lineage>
        <taxon>Bacteria</taxon>
        <taxon>Bacillati</taxon>
        <taxon>Actinomycetota</taxon>
        <taxon>Actinomycetes</taxon>
        <taxon>Micrococcales</taxon>
        <taxon>Micrococcaceae</taxon>
        <taxon>Paeniglutamicibacter</taxon>
    </lineage>
</organism>
<sequence length="533" mass="58713">MDLLIQEQRPSDEVLPGRKRMLRSISEPFVLATPAGVRIRTRLRPTAAEESALAMIGEHLGRLYRSDLAERVSLGLVPAAQRQRTQRKRAITSRSSSRWAGAITRSAEDQYQLAMRALAAEISQLRSTVDALQKRIDVPVGAKINGIRGYQSRSERFRKTRRLAQIKGRLAVAEESLGAGRPRITVGGRRLWKTRNHLDEASLTQDEWAQKWVAARLFLTADGETGKRGGNETIRIGANGGMVLKVPAPLCETLGDHLALEVPVTFAHRRSEWEDRAANNRCIRYDISYDPVKERWYVDASWSYGDTPVPRLETLISTGLVGVDLNADHLAACRLDASGNPVGAPISIPLELAGRSAGSRDGQLRASITALLDFARDTGCQTIAVEDLNFQRARDTGRETMGRGARGKRFRRTVSSIPTGRFRDRLVSMAANRGLCVIAVDPAYTSRWGSQHWQKPLQASGGTVTRHHAASVAIGRRALGYPIRRREDGPRTRQRTLAGEPSPRPGQARRGPAVVIGRVRPAATSRQGPPGTR</sequence>
<feature type="region of interest" description="Disordered" evidence="1">
    <location>
        <begin position="480"/>
        <end position="533"/>
    </location>
</feature>
<name>A0ABU2BJG3_9MICC</name>
<proteinExistence type="predicted"/>
<evidence type="ECO:0000313" key="3">
    <source>
        <dbReference type="Proteomes" id="UP001183817"/>
    </source>
</evidence>
<reference evidence="2 3" key="1">
    <citation type="submission" date="2023-07" db="EMBL/GenBank/DDBJ databases">
        <title>Sequencing the genomes of 1000 actinobacteria strains.</title>
        <authorList>
            <person name="Klenk H.-P."/>
        </authorList>
    </citation>
    <scope>NUCLEOTIDE SEQUENCE [LARGE SCALE GENOMIC DNA]</scope>
    <source>
        <strain evidence="2 3">DSM 20167</strain>
    </source>
</reference>
<dbReference type="EMBL" id="JAVDYI010000001">
    <property type="protein sequence ID" value="MDR7358743.1"/>
    <property type="molecule type" value="Genomic_DNA"/>
</dbReference>
<gene>
    <name evidence="2" type="ORF">J2S64_002434</name>
</gene>
<evidence type="ECO:0000256" key="1">
    <source>
        <dbReference type="SAM" id="MobiDB-lite"/>
    </source>
</evidence>